<name>A0A2P2PHA6_RHIMU</name>
<proteinExistence type="predicted"/>
<evidence type="ECO:0000313" key="1">
    <source>
        <dbReference type="EMBL" id="MBX54130.1"/>
    </source>
</evidence>
<reference evidence="1" key="1">
    <citation type="submission" date="2018-02" db="EMBL/GenBank/DDBJ databases">
        <title>Rhizophora mucronata_Transcriptome.</title>
        <authorList>
            <person name="Meera S.P."/>
            <person name="Sreeshan A."/>
            <person name="Augustine A."/>
        </authorList>
    </citation>
    <scope>NUCLEOTIDE SEQUENCE</scope>
    <source>
        <tissue evidence="1">Leaf</tissue>
    </source>
</reference>
<protein>
    <submittedName>
        <fullName evidence="1">Uncharacterized protein</fullName>
    </submittedName>
</protein>
<organism evidence="1">
    <name type="scientific">Rhizophora mucronata</name>
    <name type="common">Asiatic mangrove</name>
    <dbReference type="NCBI Taxonomy" id="61149"/>
    <lineage>
        <taxon>Eukaryota</taxon>
        <taxon>Viridiplantae</taxon>
        <taxon>Streptophyta</taxon>
        <taxon>Embryophyta</taxon>
        <taxon>Tracheophyta</taxon>
        <taxon>Spermatophyta</taxon>
        <taxon>Magnoliopsida</taxon>
        <taxon>eudicotyledons</taxon>
        <taxon>Gunneridae</taxon>
        <taxon>Pentapetalae</taxon>
        <taxon>rosids</taxon>
        <taxon>fabids</taxon>
        <taxon>Malpighiales</taxon>
        <taxon>Rhizophoraceae</taxon>
        <taxon>Rhizophora</taxon>
    </lineage>
</organism>
<sequence length="21" mass="2596">MFLKILKLKCRDLWVTPCIKF</sequence>
<accession>A0A2P2PHA6</accession>
<dbReference type="EMBL" id="GGEC01073646">
    <property type="protein sequence ID" value="MBX54130.1"/>
    <property type="molecule type" value="Transcribed_RNA"/>
</dbReference>
<dbReference type="AlphaFoldDB" id="A0A2P2PHA6"/>